<sequence>IARCQPTFGATRVVAWSASVLGAAHDACLTLFPEVPPGAIVAALASSGFAEGAANGVVTSPPKPPWQTD</sequence>
<proteinExistence type="predicted"/>
<comment type="caution">
    <text evidence="1">The sequence shown here is derived from an EMBL/GenBank/DDBJ whole genome shotgun (WGS) entry which is preliminary data.</text>
</comment>
<evidence type="ECO:0000313" key="2">
    <source>
        <dbReference type="Proteomes" id="UP000654075"/>
    </source>
</evidence>
<dbReference type="Proteomes" id="UP000654075">
    <property type="component" value="Unassembled WGS sequence"/>
</dbReference>
<protein>
    <submittedName>
        <fullName evidence="1">Uncharacterized protein</fullName>
    </submittedName>
</protein>
<evidence type="ECO:0000313" key="1">
    <source>
        <dbReference type="EMBL" id="CAE8608910.1"/>
    </source>
</evidence>
<name>A0A813F8M9_POLGL</name>
<reference evidence="1" key="1">
    <citation type="submission" date="2021-02" db="EMBL/GenBank/DDBJ databases">
        <authorList>
            <person name="Dougan E. K."/>
            <person name="Rhodes N."/>
            <person name="Thang M."/>
            <person name="Chan C."/>
        </authorList>
    </citation>
    <scope>NUCLEOTIDE SEQUENCE</scope>
</reference>
<accession>A0A813F8M9</accession>
<keyword evidence="2" id="KW-1185">Reference proteome</keyword>
<organism evidence="1 2">
    <name type="scientific">Polarella glacialis</name>
    <name type="common">Dinoflagellate</name>
    <dbReference type="NCBI Taxonomy" id="89957"/>
    <lineage>
        <taxon>Eukaryota</taxon>
        <taxon>Sar</taxon>
        <taxon>Alveolata</taxon>
        <taxon>Dinophyceae</taxon>
        <taxon>Suessiales</taxon>
        <taxon>Suessiaceae</taxon>
        <taxon>Polarella</taxon>
    </lineage>
</organism>
<dbReference type="EMBL" id="CAJNNV010024090">
    <property type="protein sequence ID" value="CAE8608910.1"/>
    <property type="molecule type" value="Genomic_DNA"/>
</dbReference>
<dbReference type="AlphaFoldDB" id="A0A813F8M9"/>
<feature type="non-terminal residue" evidence="1">
    <location>
        <position position="1"/>
    </location>
</feature>
<gene>
    <name evidence="1" type="ORF">PGLA1383_LOCUS26740</name>
</gene>